<feature type="region of interest" description="Disordered" evidence="5">
    <location>
        <begin position="351"/>
        <end position="379"/>
    </location>
</feature>
<proteinExistence type="inferred from homology"/>
<dbReference type="Gene3D" id="2.60.120.650">
    <property type="entry name" value="Cupin"/>
    <property type="match status" value="1"/>
</dbReference>
<dbReference type="PROSITE" id="PS51184">
    <property type="entry name" value="JMJC"/>
    <property type="match status" value="1"/>
</dbReference>
<evidence type="ECO:0000256" key="4">
    <source>
        <dbReference type="ARBA" id="ARBA00023242"/>
    </source>
</evidence>
<dbReference type="InterPro" id="IPR003347">
    <property type="entry name" value="JmjC_dom"/>
</dbReference>
<evidence type="ECO:0000256" key="3">
    <source>
        <dbReference type="ARBA" id="ARBA00022723"/>
    </source>
</evidence>
<dbReference type="PANTHER" id="PTHR12549:SF33">
    <property type="entry name" value="LYSINE-SPECIFIC DEMETHYLASE JMJ27"/>
    <property type="match status" value="1"/>
</dbReference>
<dbReference type="GO" id="GO:0006357">
    <property type="term" value="P:regulation of transcription by RNA polymerase II"/>
    <property type="evidence" value="ECO:0007669"/>
    <property type="project" value="TreeGrafter"/>
</dbReference>
<evidence type="ECO:0000256" key="2">
    <source>
        <dbReference type="ARBA" id="ARBA00006801"/>
    </source>
</evidence>
<evidence type="ECO:0000259" key="6">
    <source>
        <dbReference type="PROSITE" id="PS51184"/>
    </source>
</evidence>
<evidence type="ECO:0000313" key="7">
    <source>
        <dbReference type="EMBL" id="GMN68656.1"/>
    </source>
</evidence>
<dbReference type="InterPro" id="IPR045109">
    <property type="entry name" value="LSDs-like"/>
</dbReference>
<dbReference type="GO" id="GO:0046872">
    <property type="term" value="F:metal ion binding"/>
    <property type="evidence" value="ECO:0007669"/>
    <property type="project" value="UniProtKB-KW"/>
</dbReference>
<comment type="similarity">
    <text evidence="2">Belongs to the JARID1 histone demethylase family.</text>
</comment>
<dbReference type="GO" id="GO:0032454">
    <property type="term" value="F:histone H3K9 demethylase activity"/>
    <property type="evidence" value="ECO:0007669"/>
    <property type="project" value="InterPro"/>
</dbReference>
<dbReference type="SUPFAM" id="SSF51197">
    <property type="entry name" value="Clavaminate synthase-like"/>
    <property type="match status" value="1"/>
</dbReference>
<dbReference type="GO" id="GO:0003712">
    <property type="term" value="F:transcription coregulator activity"/>
    <property type="evidence" value="ECO:0007669"/>
    <property type="project" value="TreeGrafter"/>
</dbReference>
<dbReference type="SMART" id="SM00558">
    <property type="entry name" value="JmjC"/>
    <property type="match status" value="1"/>
</dbReference>
<feature type="compositionally biased region" description="Polar residues" evidence="5">
    <location>
        <begin position="366"/>
        <end position="379"/>
    </location>
</feature>
<dbReference type="GO" id="GO:0000785">
    <property type="term" value="C:chromatin"/>
    <property type="evidence" value="ECO:0007669"/>
    <property type="project" value="TreeGrafter"/>
</dbReference>
<dbReference type="EMBL" id="BTGU01000666">
    <property type="protein sequence ID" value="GMN68656.1"/>
    <property type="molecule type" value="Genomic_DNA"/>
</dbReference>
<comment type="subcellular location">
    <subcellularLocation>
        <location evidence="1">Nucleus</location>
    </subcellularLocation>
</comment>
<evidence type="ECO:0000256" key="5">
    <source>
        <dbReference type="SAM" id="MobiDB-lite"/>
    </source>
</evidence>
<evidence type="ECO:0000256" key="1">
    <source>
        <dbReference type="ARBA" id="ARBA00004123"/>
    </source>
</evidence>
<comment type="caution">
    <text evidence="7">The sequence shown here is derived from an EMBL/GenBank/DDBJ whole genome shotgun (WGS) entry which is preliminary data.</text>
</comment>
<keyword evidence="3" id="KW-0479">Metal-binding</keyword>
<protein>
    <recommendedName>
        <fullName evidence="6">JmjC domain-containing protein</fullName>
    </recommendedName>
</protein>
<sequence length="535" mass="61334">MSHHFPDWKANTDGSIPCPPKGRGGCGTALLELRRIFKANWVKNLLENAEELTSNFKLQDIDLSEGCSQCQPNGSGEKRDAQSEVRRTAFRENEYDNFLYCPSAVDIGENEIEHFQKHWMKGEPVIVRNVLDKTSGLSWEPMVMWRAFRETGANVKFKEETKSVKAIDCLDWCEVEINIHQFFMGYLDGRMHKNRWPEMLKLKDWPSSTLFEERLPRHGAEFIAALPYRDYTDPKSGLLNLATRLPNESLKPDLGPKTYIAYGFPKELGRGDSVTKLHCDMSDAVNVMTHTTRVKIYPWQSKKIEKMQKEHAANDLQELYGDQRNGLQAQQGVARSDDDKLMEVLNGQDTLESSCSENNGVHGLGSSDSTLNLKKNSPETSEDVVHGGAVWDIFRRQDVPKLIEYLEKHKKEFRHVKNIPVNSVVHPIHDQTFFLNEMHKKKLKEEFNVEPWTFEQYLGEAVFIPAGCPHQSCIKVALDFVSPDNVEECIRLTDEFRLLPKNHRAKEDKLEVKKITLYAVSSAVKEARQLTTKLK</sequence>
<dbReference type="Proteomes" id="UP001187192">
    <property type="component" value="Unassembled WGS sequence"/>
</dbReference>
<keyword evidence="8" id="KW-1185">Reference proteome</keyword>
<dbReference type="PANTHER" id="PTHR12549">
    <property type="entry name" value="JMJC DOMAIN-CONTAINING HISTONE DEMETHYLATION PROTEIN"/>
    <property type="match status" value="1"/>
</dbReference>
<accession>A0AA88EAA2</accession>
<dbReference type="GO" id="GO:0031490">
    <property type="term" value="F:chromatin DNA binding"/>
    <property type="evidence" value="ECO:0007669"/>
    <property type="project" value="TreeGrafter"/>
</dbReference>
<name>A0AA88EAA2_FICCA</name>
<dbReference type="Pfam" id="PF02373">
    <property type="entry name" value="JmjC"/>
    <property type="match status" value="1"/>
</dbReference>
<dbReference type="GO" id="GO:0000118">
    <property type="term" value="C:histone deacetylase complex"/>
    <property type="evidence" value="ECO:0007669"/>
    <property type="project" value="TreeGrafter"/>
</dbReference>
<gene>
    <name evidence="7" type="ORF">TIFTF001_037712</name>
</gene>
<dbReference type="AlphaFoldDB" id="A0AA88EAA2"/>
<keyword evidence="4" id="KW-0539">Nucleus</keyword>
<organism evidence="7 8">
    <name type="scientific">Ficus carica</name>
    <name type="common">Common fig</name>
    <dbReference type="NCBI Taxonomy" id="3494"/>
    <lineage>
        <taxon>Eukaryota</taxon>
        <taxon>Viridiplantae</taxon>
        <taxon>Streptophyta</taxon>
        <taxon>Embryophyta</taxon>
        <taxon>Tracheophyta</taxon>
        <taxon>Spermatophyta</taxon>
        <taxon>Magnoliopsida</taxon>
        <taxon>eudicotyledons</taxon>
        <taxon>Gunneridae</taxon>
        <taxon>Pentapetalae</taxon>
        <taxon>rosids</taxon>
        <taxon>fabids</taxon>
        <taxon>Rosales</taxon>
        <taxon>Moraceae</taxon>
        <taxon>Ficeae</taxon>
        <taxon>Ficus</taxon>
    </lineage>
</organism>
<feature type="domain" description="JmjC" evidence="6">
    <location>
        <begin position="234"/>
        <end position="497"/>
    </location>
</feature>
<reference evidence="7" key="1">
    <citation type="submission" date="2023-07" db="EMBL/GenBank/DDBJ databases">
        <title>draft genome sequence of fig (Ficus carica).</title>
        <authorList>
            <person name="Takahashi T."/>
            <person name="Nishimura K."/>
        </authorList>
    </citation>
    <scope>NUCLEOTIDE SEQUENCE</scope>
</reference>
<evidence type="ECO:0000313" key="8">
    <source>
        <dbReference type="Proteomes" id="UP001187192"/>
    </source>
</evidence>